<evidence type="ECO:0000256" key="5">
    <source>
        <dbReference type="SAM" id="Phobius"/>
    </source>
</evidence>
<reference evidence="7 9" key="2">
    <citation type="submission" date="2021-03" db="EMBL/GenBank/DDBJ databases">
        <title>Mucilaginibacter strains isolated from gold and copper mining confer multi heavy-metal resistance.</title>
        <authorList>
            <person name="Li Y."/>
        </authorList>
    </citation>
    <scope>NUCLEOTIDE SEQUENCE [LARGE SCALE GENOMIC DNA]</scope>
    <source>
        <strain evidence="7 9">P2-4</strain>
    </source>
</reference>
<dbReference type="InterPro" id="IPR000537">
    <property type="entry name" value="UbiA_prenyltransferase"/>
</dbReference>
<feature type="transmembrane region" description="Helical" evidence="5">
    <location>
        <begin position="139"/>
        <end position="159"/>
    </location>
</feature>
<dbReference type="Proteomes" id="UP000250557">
    <property type="component" value="Chromosome"/>
</dbReference>
<feature type="transmembrane region" description="Helical" evidence="5">
    <location>
        <begin position="241"/>
        <end position="260"/>
    </location>
</feature>
<evidence type="ECO:0000256" key="4">
    <source>
        <dbReference type="ARBA" id="ARBA00023136"/>
    </source>
</evidence>
<dbReference type="Gene3D" id="1.20.120.1780">
    <property type="entry name" value="UbiA prenyltransferase"/>
    <property type="match status" value="1"/>
</dbReference>
<feature type="transmembrane region" description="Helical" evidence="5">
    <location>
        <begin position="171"/>
        <end position="192"/>
    </location>
</feature>
<evidence type="ECO:0000313" key="8">
    <source>
        <dbReference type="Proteomes" id="UP000250557"/>
    </source>
</evidence>
<evidence type="ECO:0000313" key="7">
    <source>
        <dbReference type="EMBL" id="QTE52567.1"/>
    </source>
</evidence>
<evidence type="ECO:0000313" key="6">
    <source>
        <dbReference type="EMBL" id="QEM04915.1"/>
    </source>
</evidence>
<evidence type="ECO:0000256" key="2">
    <source>
        <dbReference type="ARBA" id="ARBA00022692"/>
    </source>
</evidence>
<keyword evidence="2 5" id="KW-0812">Transmembrane</keyword>
<keyword evidence="4 5" id="KW-0472">Membrane</keyword>
<feature type="transmembrane region" description="Helical" evidence="5">
    <location>
        <begin position="40"/>
        <end position="60"/>
    </location>
</feature>
<dbReference type="AlphaFoldDB" id="A0AAE6JG36"/>
<feature type="transmembrane region" description="Helical" evidence="5">
    <location>
        <begin position="81"/>
        <end position="102"/>
    </location>
</feature>
<protein>
    <submittedName>
        <fullName evidence="7">UbiA family prenyltransferase</fullName>
    </submittedName>
</protein>
<feature type="transmembrane region" description="Helical" evidence="5">
    <location>
        <begin position="217"/>
        <end position="235"/>
    </location>
</feature>
<evidence type="ECO:0000256" key="1">
    <source>
        <dbReference type="ARBA" id="ARBA00004141"/>
    </source>
</evidence>
<keyword evidence="9" id="KW-1185">Reference proteome</keyword>
<reference evidence="6 8" key="1">
    <citation type="submission" date="2019-08" db="EMBL/GenBank/DDBJ databases">
        <title>Comparative genome analysis confer to the adaptation heavy metal polluted environment.</title>
        <authorList>
            <person name="Li Y."/>
        </authorList>
    </citation>
    <scope>NUCLEOTIDE SEQUENCE [LARGE SCALE GENOMIC DNA]</scope>
    <source>
        <strain evidence="6 8">P2</strain>
    </source>
</reference>
<evidence type="ECO:0000313" key="9">
    <source>
        <dbReference type="Proteomes" id="UP000663940"/>
    </source>
</evidence>
<sequence length="290" mass="33390">MNKYIKQILDFFIYTHIFIASCAVAQGLVTYYLLRVQVDKNILAILFCATIAVYNFGVLLSNPAKAQNSTFPRVNWIFNHIGLIKCLTSLAVVSLTLLVIFISSTSRMFLLFLAIPSIAYNLPLLKINGKWMNLRNVPGLKLLLIALVWSASCVILPIVELQVRQTITISAGYTLILFANRFLFFAAIAIPFDIRDKFQDKKYGLKTIPVLFGEKKAYRFCLFLLAGYLLLLFALSQHFDLNFFALLIAIIFTWWLIFRFNRNFNDYYYFLYLDGTMILQFVMLLLVVSI</sequence>
<dbReference type="EMBL" id="CP071880">
    <property type="protein sequence ID" value="QTE52567.1"/>
    <property type="molecule type" value="Genomic_DNA"/>
</dbReference>
<feature type="transmembrane region" description="Helical" evidence="5">
    <location>
        <begin position="12"/>
        <end position="34"/>
    </location>
</feature>
<dbReference type="GO" id="GO:0016020">
    <property type="term" value="C:membrane"/>
    <property type="evidence" value="ECO:0007669"/>
    <property type="project" value="UniProtKB-SubCell"/>
</dbReference>
<dbReference type="RefSeq" id="WP_112654642.1">
    <property type="nucleotide sequence ID" value="NZ_CP043451.1"/>
</dbReference>
<dbReference type="PROSITE" id="PS51257">
    <property type="entry name" value="PROKAR_LIPOPROTEIN"/>
    <property type="match status" value="1"/>
</dbReference>
<keyword evidence="3 5" id="KW-1133">Transmembrane helix</keyword>
<accession>A0AAE6JG36</accession>
<proteinExistence type="predicted"/>
<comment type="subcellular location">
    <subcellularLocation>
        <location evidence="1">Membrane</location>
        <topology evidence="1">Multi-pass membrane protein</topology>
    </subcellularLocation>
</comment>
<gene>
    <name evidence="6" type="ORF">DIU31_015860</name>
    <name evidence="7" type="ORF">J3L21_11625</name>
</gene>
<dbReference type="Pfam" id="PF01040">
    <property type="entry name" value="UbiA"/>
    <property type="match status" value="1"/>
</dbReference>
<dbReference type="EMBL" id="CP043451">
    <property type="protein sequence ID" value="QEM04915.1"/>
    <property type="molecule type" value="Genomic_DNA"/>
</dbReference>
<organism evidence="6 8">
    <name type="scientific">Mucilaginibacter rubeus</name>
    <dbReference type="NCBI Taxonomy" id="2027860"/>
    <lineage>
        <taxon>Bacteria</taxon>
        <taxon>Pseudomonadati</taxon>
        <taxon>Bacteroidota</taxon>
        <taxon>Sphingobacteriia</taxon>
        <taxon>Sphingobacteriales</taxon>
        <taxon>Sphingobacteriaceae</taxon>
        <taxon>Mucilaginibacter</taxon>
    </lineage>
</organism>
<dbReference type="Proteomes" id="UP000663940">
    <property type="component" value="Chromosome"/>
</dbReference>
<dbReference type="GO" id="GO:0016765">
    <property type="term" value="F:transferase activity, transferring alkyl or aryl (other than methyl) groups"/>
    <property type="evidence" value="ECO:0007669"/>
    <property type="project" value="InterPro"/>
</dbReference>
<feature type="transmembrane region" description="Helical" evidence="5">
    <location>
        <begin position="267"/>
        <end position="288"/>
    </location>
</feature>
<feature type="transmembrane region" description="Helical" evidence="5">
    <location>
        <begin position="108"/>
        <end position="127"/>
    </location>
</feature>
<evidence type="ECO:0000256" key="3">
    <source>
        <dbReference type="ARBA" id="ARBA00022989"/>
    </source>
</evidence>
<name>A0AAE6JG36_9SPHI</name>